<keyword evidence="3" id="KW-1015">Disulfide bond</keyword>
<proteinExistence type="predicted"/>
<dbReference type="InterPro" id="IPR002049">
    <property type="entry name" value="LE_dom"/>
</dbReference>
<evidence type="ECO:0000259" key="6">
    <source>
        <dbReference type="PROSITE" id="PS51115"/>
    </source>
</evidence>
<gene>
    <name evidence="7" type="ORF">GSTENG00005576001</name>
</gene>
<dbReference type="KEGG" id="tng:GSTEN00005576G001"/>
<dbReference type="EMBL" id="CAAE01008008">
    <property type="protein sequence ID" value="CAF91056.1"/>
    <property type="molecule type" value="Genomic_DNA"/>
</dbReference>
<dbReference type="Pfam" id="PF00052">
    <property type="entry name" value="Laminin_B"/>
    <property type="match status" value="1"/>
</dbReference>
<keyword evidence="4" id="KW-0325">Glycoprotein</keyword>
<name>Q4T7S6_TETNG</name>
<feature type="non-terminal residue" evidence="7">
    <location>
        <position position="1"/>
    </location>
</feature>
<reference evidence="7" key="2">
    <citation type="submission" date="2004-02" db="EMBL/GenBank/DDBJ databases">
        <authorList>
            <consortium name="Genoscope"/>
            <consortium name="Whitehead Institute Centre for Genome Research"/>
        </authorList>
    </citation>
    <scope>NUCLEOTIDE SEQUENCE</scope>
</reference>
<feature type="region of interest" description="Disordered" evidence="5">
    <location>
        <begin position="209"/>
        <end position="229"/>
    </location>
</feature>
<evidence type="ECO:0000256" key="4">
    <source>
        <dbReference type="ARBA" id="ARBA00023180"/>
    </source>
</evidence>
<protein>
    <submittedName>
        <fullName evidence="7">Chromosome undetermined SCAF8008, whole genome shotgun sequence</fullName>
    </submittedName>
</protein>
<feature type="region of interest" description="Disordered" evidence="5">
    <location>
        <begin position="275"/>
        <end position="341"/>
    </location>
</feature>
<feature type="compositionally biased region" description="Basic and acidic residues" evidence="5">
    <location>
        <begin position="312"/>
        <end position="327"/>
    </location>
</feature>
<keyword evidence="1" id="KW-0732">Signal</keyword>
<dbReference type="PROSITE" id="PS51115">
    <property type="entry name" value="LAMININ_IVA"/>
    <property type="match status" value="1"/>
</dbReference>
<evidence type="ECO:0000256" key="1">
    <source>
        <dbReference type="ARBA" id="ARBA00022729"/>
    </source>
</evidence>
<dbReference type="OrthoDB" id="430826at2759"/>
<dbReference type="AlphaFoldDB" id="Q4T7S6"/>
<evidence type="ECO:0000256" key="3">
    <source>
        <dbReference type="ARBA" id="ARBA00023157"/>
    </source>
</evidence>
<organism evidence="7">
    <name type="scientific">Tetraodon nigroviridis</name>
    <name type="common">Spotted green pufferfish</name>
    <name type="synonym">Chelonodon nigroviridis</name>
    <dbReference type="NCBI Taxonomy" id="99883"/>
    <lineage>
        <taxon>Eukaryota</taxon>
        <taxon>Metazoa</taxon>
        <taxon>Chordata</taxon>
        <taxon>Craniata</taxon>
        <taxon>Vertebrata</taxon>
        <taxon>Euteleostomi</taxon>
        <taxon>Actinopterygii</taxon>
        <taxon>Neopterygii</taxon>
        <taxon>Teleostei</taxon>
        <taxon>Neoteleostei</taxon>
        <taxon>Acanthomorphata</taxon>
        <taxon>Eupercaria</taxon>
        <taxon>Tetraodontiformes</taxon>
        <taxon>Tetradontoidea</taxon>
        <taxon>Tetraodontidae</taxon>
        <taxon>Tetraodon</taxon>
    </lineage>
</organism>
<evidence type="ECO:0000256" key="5">
    <source>
        <dbReference type="SAM" id="MobiDB-lite"/>
    </source>
</evidence>
<sequence>LDEQPSSGWRPQLSSQQFQTLLQNLTSLRIRATFGPGRGYLDNVQMVSARRGDGSPAPWVRTCSCPLGHEGDFCERCSARFKRTNPAEGPFSSCEPCGCRGGGCDPQTGDCYSADETAAQLKCPPGFYRNRWDPESCLRCPCPGGVSCTLQDGSGQPQCDPCPLGTTGRTWPPSGCTSELLVHDSFRTCAQVAAATSVRRVSMATLWETEPAESQQPGESPAVGQRSTPPLAGTKMVQCKPGFQGVRCQSSSCPACFTSIKMKVTMPLKNKESLEQEKVKVGSQTNESTFSDERIHHQTGGDAPGCGQRPRRCGEPRDGSCSEKHGATDGQRATGHGQADG</sequence>
<accession>Q4T7S6</accession>
<evidence type="ECO:0000313" key="7">
    <source>
        <dbReference type="EMBL" id="CAF91056.1"/>
    </source>
</evidence>
<evidence type="ECO:0000256" key="2">
    <source>
        <dbReference type="ARBA" id="ARBA00022737"/>
    </source>
</evidence>
<dbReference type="InterPro" id="IPR000034">
    <property type="entry name" value="Laminin_IV"/>
</dbReference>
<feature type="domain" description="Laminin IV type A" evidence="6">
    <location>
        <begin position="1"/>
        <end position="62"/>
    </location>
</feature>
<keyword evidence="2" id="KW-0677">Repeat</keyword>
<dbReference type="PROSITE" id="PS01248">
    <property type="entry name" value="EGF_LAM_1"/>
    <property type="match status" value="1"/>
</dbReference>
<reference evidence="7" key="1">
    <citation type="journal article" date="2004" name="Nature">
        <title>Genome duplication in the teleost fish Tetraodon nigroviridis reveals the early vertebrate proto-karyotype.</title>
        <authorList>
            <person name="Jaillon O."/>
            <person name="Aury J.-M."/>
            <person name="Brunet F."/>
            <person name="Petit J.-L."/>
            <person name="Stange-Thomann N."/>
            <person name="Mauceli E."/>
            <person name="Bouneau L."/>
            <person name="Fischer C."/>
            <person name="Ozouf-Costaz C."/>
            <person name="Bernot A."/>
            <person name="Nicaud S."/>
            <person name="Jaffe D."/>
            <person name="Fisher S."/>
            <person name="Lutfalla G."/>
            <person name="Dossat C."/>
            <person name="Segurens B."/>
            <person name="Dasilva C."/>
            <person name="Salanoubat M."/>
            <person name="Levy M."/>
            <person name="Boudet N."/>
            <person name="Castellano S."/>
            <person name="Anthouard V."/>
            <person name="Jubin C."/>
            <person name="Castelli V."/>
            <person name="Katinka M."/>
            <person name="Vacherie B."/>
            <person name="Biemont C."/>
            <person name="Skalli Z."/>
            <person name="Cattolico L."/>
            <person name="Poulain J."/>
            <person name="De Berardinis V."/>
            <person name="Cruaud C."/>
            <person name="Duprat S."/>
            <person name="Brottier P."/>
            <person name="Coutanceau J.-P."/>
            <person name="Gouzy J."/>
            <person name="Parra G."/>
            <person name="Lardier G."/>
            <person name="Chapple C."/>
            <person name="McKernan K.J."/>
            <person name="McEwan P."/>
            <person name="Bosak S."/>
            <person name="Kellis M."/>
            <person name="Volff J.-N."/>
            <person name="Guigo R."/>
            <person name="Zody M.C."/>
            <person name="Mesirov J."/>
            <person name="Lindblad-Toh K."/>
            <person name="Birren B."/>
            <person name="Nusbaum C."/>
            <person name="Kahn D."/>
            <person name="Robinson-Rechavi M."/>
            <person name="Laudet V."/>
            <person name="Schachter V."/>
            <person name="Quetier F."/>
            <person name="Saurin W."/>
            <person name="Scarpelli C."/>
            <person name="Wincker P."/>
            <person name="Lander E.S."/>
            <person name="Weissenbach J."/>
            <person name="Roest Crollius H."/>
        </authorList>
    </citation>
    <scope>NUCLEOTIDE SEQUENCE [LARGE SCALE GENOMIC DNA]</scope>
</reference>